<feature type="domain" description="Integrase catalytic" evidence="1">
    <location>
        <begin position="68"/>
        <end position="244"/>
    </location>
</feature>
<dbReference type="Proteomes" id="UP001222027">
    <property type="component" value="Unassembled WGS sequence"/>
</dbReference>
<reference evidence="2 3" key="1">
    <citation type="submission" date="2022-12" db="EMBL/GenBank/DDBJ databases">
        <title>Chromosome-scale assembly of the Ensete ventricosum genome.</title>
        <authorList>
            <person name="Dussert Y."/>
            <person name="Stocks J."/>
            <person name="Wendawek A."/>
            <person name="Woldeyes F."/>
            <person name="Nichols R.A."/>
            <person name="Borrell J.S."/>
        </authorList>
    </citation>
    <scope>NUCLEOTIDE SEQUENCE [LARGE SCALE GENOMIC DNA]</scope>
    <source>
        <strain evidence="3">cv. Maze</strain>
        <tissue evidence="2">Seeds</tissue>
    </source>
</reference>
<sequence>MLPLWPRRTLEEELQGLPCKEGNTEAWRSFRLGHIHDRRIQKLLKDEYLDPFDYETYANYEPCLRGKMTNSPFSETGERATELLELIQSDVCGPMSTQAIGGYSYFITFSDDFSRYGHVNLMKYKSETLKKFREYKNEVENQIGNSIKTLRSDRGGEYLSTEFTHFLRDNVILSQWTPPCTPQLNGVSERRNRTLLDIVMSMMSFADLPVSIWGYTLETAAYLLNRVPLKSVVSTPYEIWKGKKPDLKIVKMWSCPAHIRRHNPDKTKDLLLVYEGGSLQVEGYTDLSFQFDIDDSKSNSGYVLTLNGGAVSWKSSKQDTTTDSTIEAEYIVAVEVAEKGVWMKKFIKDLGVIPSSVELTPIYCDSDRVITLAWEPRSHQFSSI</sequence>
<evidence type="ECO:0000259" key="1">
    <source>
        <dbReference type="PROSITE" id="PS50994"/>
    </source>
</evidence>
<dbReference type="InterPro" id="IPR012337">
    <property type="entry name" value="RNaseH-like_sf"/>
</dbReference>
<gene>
    <name evidence="2" type="ORF">OPV22_014037</name>
</gene>
<protein>
    <recommendedName>
        <fullName evidence="1">Integrase catalytic domain-containing protein</fullName>
    </recommendedName>
</protein>
<evidence type="ECO:0000313" key="2">
    <source>
        <dbReference type="EMBL" id="KAJ8492316.1"/>
    </source>
</evidence>
<organism evidence="2 3">
    <name type="scientific">Ensete ventricosum</name>
    <name type="common">Abyssinian banana</name>
    <name type="synonym">Musa ensete</name>
    <dbReference type="NCBI Taxonomy" id="4639"/>
    <lineage>
        <taxon>Eukaryota</taxon>
        <taxon>Viridiplantae</taxon>
        <taxon>Streptophyta</taxon>
        <taxon>Embryophyta</taxon>
        <taxon>Tracheophyta</taxon>
        <taxon>Spermatophyta</taxon>
        <taxon>Magnoliopsida</taxon>
        <taxon>Liliopsida</taxon>
        <taxon>Zingiberales</taxon>
        <taxon>Musaceae</taxon>
        <taxon>Ensete</taxon>
    </lineage>
</organism>
<keyword evidence="3" id="KW-1185">Reference proteome</keyword>
<evidence type="ECO:0000313" key="3">
    <source>
        <dbReference type="Proteomes" id="UP001222027"/>
    </source>
</evidence>
<dbReference type="PANTHER" id="PTHR42648">
    <property type="entry name" value="TRANSPOSASE, PUTATIVE-RELATED"/>
    <property type="match status" value="1"/>
</dbReference>
<dbReference type="InterPro" id="IPR039537">
    <property type="entry name" value="Retrotran_Ty1/copia-like"/>
</dbReference>
<dbReference type="GO" id="GO:0015074">
    <property type="term" value="P:DNA integration"/>
    <property type="evidence" value="ECO:0007669"/>
    <property type="project" value="InterPro"/>
</dbReference>
<dbReference type="CDD" id="cd09272">
    <property type="entry name" value="RNase_HI_RT_Ty1"/>
    <property type="match status" value="1"/>
</dbReference>
<dbReference type="PROSITE" id="PS50994">
    <property type="entry name" value="INTEGRASE"/>
    <property type="match status" value="1"/>
</dbReference>
<accession>A0AAV8RB20</accession>
<dbReference type="GO" id="GO:0003676">
    <property type="term" value="F:nucleic acid binding"/>
    <property type="evidence" value="ECO:0007669"/>
    <property type="project" value="InterPro"/>
</dbReference>
<name>A0AAV8RB20_ENSVE</name>
<proteinExistence type="predicted"/>
<dbReference type="InterPro" id="IPR036397">
    <property type="entry name" value="RNaseH_sf"/>
</dbReference>
<dbReference type="EMBL" id="JAQQAF010000004">
    <property type="protein sequence ID" value="KAJ8492316.1"/>
    <property type="molecule type" value="Genomic_DNA"/>
</dbReference>
<dbReference type="InterPro" id="IPR001584">
    <property type="entry name" value="Integrase_cat-core"/>
</dbReference>
<comment type="caution">
    <text evidence="2">The sequence shown here is derived from an EMBL/GenBank/DDBJ whole genome shotgun (WGS) entry which is preliminary data.</text>
</comment>
<dbReference type="PANTHER" id="PTHR42648:SF27">
    <property type="entry name" value="RNA-DIRECTED DNA POLYMERASE"/>
    <property type="match status" value="1"/>
</dbReference>
<dbReference type="AlphaFoldDB" id="A0AAV8RB20"/>
<dbReference type="Gene3D" id="3.30.420.10">
    <property type="entry name" value="Ribonuclease H-like superfamily/Ribonuclease H"/>
    <property type="match status" value="1"/>
</dbReference>
<dbReference type="SUPFAM" id="SSF53098">
    <property type="entry name" value="Ribonuclease H-like"/>
    <property type="match status" value="1"/>
</dbReference>